<accession>A0ABN0YK14</accession>
<evidence type="ECO:0000256" key="4">
    <source>
        <dbReference type="ARBA" id="ARBA00022481"/>
    </source>
</evidence>
<evidence type="ECO:0000256" key="6">
    <source>
        <dbReference type="ARBA" id="ARBA00022692"/>
    </source>
</evidence>
<evidence type="ECO:0000256" key="2">
    <source>
        <dbReference type="ARBA" id="ARBA00008358"/>
    </source>
</evidence>
<protein>
    <recommendedName>
        <fullName evidence="9">Type II secretion system protein I</fullName>
        <shortName evidence="9">T2SS minor pseudopilin I</shortName>
    </recommendedName>
</protein>
<comment type="function">
    <text evidence="9">Component of the type II secretion system required for the energy-dependent secretion of extracellular factors such as proteases and toxins from the periplasm.</text>
</comment>
<dbReference type="PANTHER" id="PTHR38779">
    <property type="entry name" value="TYPE II SECRETION SYSTEM PROTEIN I-RELATED"/>
    <property type="match status" value="1"/>
</dbReference>
<reference evidence="11 12" key="1">
    <citation type="journal article" date="2019" name="Int. J. Syst. Evol. Microbiol.">
        <title>The Global Catalogue of Microorganisms (GCM) 10K type strain sequencing project: providing services to taxonomists for standard genome sequencing and annotation.</title>
        <authorList>
            <consortium name="The Broad Institute Genomics Platform"/>
            <consortium name="The Broad Institute Genome Sequencing Center for Infectious Disease"/>
            <person name="Wu L."/>
            <person name="Ma J."/>
        </authorList>
    </citation>
    <scope>NUCLEOTIDE SEQUENCE [LARGE SCALE GENOMIC DNA]</scope>
    <source>
        <strain evidence="11 12">JCM 13476</strain>
    </source>
</reference>
<comment type="subunit">
    <text evidence="9">Type II secretion is composed of four main components: the outer membrane complex, the inner membrane complex, the cytoplasmic secretion ATPase and the periplasm-spanning pseudopilus.</text>
</comment>
<keyword evidence="6 9" id="KW-0812">Transmembrane</keyword>
<evidence type="ECO:0000256" key="9">
    <source>
        <dbReference type="RuleBase" id="RU368030"/>
    </source>
</evidence>
<dbReference type="InterPro" id="IPR010052">
    <property type="entry name" value="T2SS_protein-GspI"/>
</dbReference>
<feature type="domain" description="Type II secretion system protein GspI C-terminal" evidence="10">
    <location>
        <begin position="43"/>
        <end position="105"/>
    </location>
</feature>
<keyword evidence="12" id="KW-1185">Reference proteome</keyword>
<dbReference type="RefSeq" id="WP_243862943.1">
    <property type="nucleotide sequence ID" value="NZ_BAAAEJ010000009.1"/>
</dbReference>
<keyword evidence="7 9" id="KW-1133">Transmembrane helix</keyword>
<dbReference type="Pfam" id="PF02501">
    <property type="entry name" value="T2SSI"/>
    <property type="match status" value="1"/>
</dbReference>
<comment type="similarity">
    <text evidence="2 9">Belongs to the GSP I family.</text>
</comment>
<comment type="caution">
    <text evidence="11">The sequence shown here is derived from an EMBL/GenBank/DDBJ whole genome shotgun (WGS) entry which is preliminary data.</text>
</comment>
<keyword evidence="4 9" id="KW-0488">Methylation</keyword>
<evidence type="ECO:0000256" key="7">
    <source>
        <dbReference type="ARBA" id="ARBA00022989"/>
    </source>
</evidence>
<evidence type="ECO:0000256" key="1">
    <source>
        <dbReference type="ARBA" id="ARBA00004377"/>
    </source>
</evidence>
<dbReference type="NCBIfam" id="TIGR01707">
    <property type="entry name" value="gspI"/>
    <property type="match status" value="1"/>
</dbReference>
<evidence type="ECO:0000259" key="10">
    <source>
        <dbReference type="Pfam" id="PF02501"/>
    </source>
</evidence>
<evidence type="ECO:0000313" key="11">
    <source>
        <dbReference type="EMBL" id="GAA0398175.1"/>
    </source>
</evidence>
<dbReference type="EMBL" id="BAAAEJ010000009">
    <property type="protein sequence ID" value="GAA0398175.1"/>
    <property type="molecule type" value="Genomic_DNA"/>
</dbReference>
<evidence type="ECO:0000313" key="12">
    <source>
        <dbReference type="Proteomes" id="UP001500791"/>
    </source>
</evidence>
<dbReference type="SUPFAM" id="SSF54523">
    <property type="entry name" value="Pili subunits"/>
    <property type="match status" value="1"/>
</dbReference>
<feature type="transmembrane region" description="Helical" evidence="9">
    <location>
        <begin position="12"/>
        <end position="34"/>
    </location>
</feature>
<comment type="subcellular location">
    <subcellularLocation>
        <location evidence="1 9">Cell inner membrane</location>
        <topology evidence="1 9">Single-pass membrane protein</topology>
    </subcellularLocation>
</comment>
<evidence type="ECO:0000256" key="3">
    <source>
        <dbReference type="ARBA" id="ARBA00022475"/>
    </source>
</evidence>
<sequence>MRRDHRREGFTLIEMLVALAVFSLAAMALVKLSLESTRTTAMMERKALGAVVADKVIAEAVLGLSSVTQGQVQMAGRQWDWIRHTPVSRDGVNVIEVRVFSDGEQIARRLGHRVDGR</sequence>
<dbReference type="Pfam" id="PF07963">
    <property type="entry name" value="N_methyl"/>
    <property type="match status" value="1"/>
</dbReference>
<dbReference type="Gene3D" id="3.30.1300.30">
    <property type="entry name" value="GSPII I/J protein-like"/>
    <property type="match status" value="1"/>
</dbReference>
<gene>
    <name evidence="11" type="ORF">GCM10009093_25980</name>
</gene>
<organism evidence="11 12">
    <name type="scientific">Brevundimonas terrae</name>
    <dbReference type="NCBI Taxonomy" id="363631"/>
    <lineage>
        <taxon>Bacteria</taxon>
        <taxon>Pseudomonadati</taxon>
        <taxon>Pseudomonadota</taxon>
        <taxon>Alphaproteobacteria</taxon>
        <taxon>Caulobacterales</taxon>
        <taxon>Caulobacteraceae</taxon>
        <taxon>Brevundimonas</taxon>
    </lineage>
</organism>
<dbReference type="InterPro" id="IPR003413">
    <property type="entry name" value="T2SS_GspI_C"/>
</dbReference>
<dbReference type="InterPro" id="IPR012902">
    <property type="entry name" value="N_methyl_site"/>
</dbReference>
<comment type="PTM">
    <text evidence="9">Cleaved by prepilin peptidase.</text>
</comment>
<name>A0ABN0YK14_9CAUL</name>
<dbReference type="Proteomes" id="UP001500791">
    <property type="component" value="Unassembled WGS sequence"/>
</dbReference>
<proteinExistence type="inferred from homology"/>
<dbReference type="PROSITE" id="PS00409">
    <property type="entry name" value="PROKAR_NTER_METHYL"/>
    <property type="match status" value="1"/>
</dbReference>
<keyword evidence="3" id="KW-1003">Cell membrane</keyword>
<dbReference type="InterPro" id="IPR045584">
    <property type="entry name" value="Pilin-like"/>
</dbReference>
<dbReference type="NCBIfam" id="TIGR02532">
    <property type="entry name" value="IV_pilin_GFxxxE"/>
    <property type="match status" value="1"/>
</dbReference>
<dbReference type="PANTHER" id="PTHR38779:SF2">
    <property type="entry name" value="TYPE II SECRETION SYSTEM PROTEIN I-RELATED"/>
    <property type="match status" value="1"/>
</dbReference>
<evidence type="ECO:0000256" key="5">
    <source>
        <dbReference type="ARBA" id="ARBA00022519"/>
    </source>
</evidence>
<evidence type="ECO:0000256" key="8">
    <source>
        <dbReference type="ARBA" id="ARBA00023136"/>
    </source>
</evidence>
<keyword evidence="5 9" id="KW-0997">Cell inner membrane</keyword>
<keyword evidence="8 9" id="KW-0472">Membrane</keyword>